<proteinExistence type="predicted"/>
<comment type="subcellular location">
    <subcellularLocation>
        <location evidence="1">Cytoplasm</location>
        <location evidence="1">Cytoskeleton</location>
    </subcellularLocation>
</comment>
<protein>
    <submittedName>
        <fullName evidence="5">Uncharacterized protein</fullName>
    </submittedName>
</protein>
<keyword evidence="6" id="KW-1185">Reference proteome</keyword>
<comment type="caution">
    <text evidence="5">The sequence shown here is derived from an EMBL/GenBank/DDBJ whole genome shotgun (WGS) entry which is preliminary data.</text>
</comment>
<dbReference type="InterPro" id="IPR039959">
    <property type="entry name" value="Fimbrin/Plastin"/>
</dbReference>
<sequence length="104" mass="11476">MSGVGVIVSDPLLQSQLTQVELRSLNTKFAALKNQSDKVTLEDLPPVLARVKSLTSAFKEKEIRETLPDDLDFESFLRVYLILRDKAADKSGGLKHSASFLKAS</sequence>
<keyword evidence="3" id="KW-0009">Actin-binding</keyword>
<keyword evidence="4" id="KW-0963">Cytoplasm</keyword>
<accession>A0ABC8JI80</accession>
<evidence type="ECO:0000256" key="2">
    <source>
        <dbReference type="ARBA" id="ARBA00022737"/>
    </source>
</evidence>
<dbReference type="AlphaFoldDB" id="A0ABC8JI80"/>
<dbReference type="EMBL" id="CAKOAT010093377">
    <property type="protein sequence ID" value="CAH8320489.1"/>
    <property type="molecule type" value="Genomic_DNA"/>
</dbReference>
<reference evidence="5 6" key="1">
    <citation type="submission" date="2022-03" db="EMBL/GenBank/DDBJ databases">
        <authorList>
            <person name="Macdonald S."/>
            <person name="Ahmed S."/>
            <person name="Newling K."/>
        </authorList>
    </citation>
    <scope>NUCLEOTIDE SEQUENCE [LARGE SCALE GENOMIC DNA]</scope>
</reference>
<dbReference type="PANTHER" id="PTHR19961:SF64">
    <property type="entry name" value="FIMBRIN-3"/>
    <property type="match status" value="1"/>
</dbReference>
<dbReference type="GO" id="GO:0007010">
    <property type="term" value="P:cytoskeleton organization"/>
    <property type="evidence" value="ECO:0007669"/>
    <property type="project" value="UniProtKB-ARBA"/>
</dbReference>
<dbReference type="GO" id="GO:0003779">
    <property type="term" value="F:actin binding"/>
    <property type="evidence" value="ECO:0007669"/>
    <property type="project" value="UniProtKB-KW"/>
</dbReference>
<evidence type="ECO:0000256" key="3">
    <source>
        <dbReference type="ARBA" id="ARBA00023203"/>
    </source>
</evidence>
<keyword evidence="2" id="KW-0677">Repeat</keyword>
<evidence type="ECO:0000313" key="6">
    <source>
        <dbReference type="Proteomes" id="UP001642260"/>
    </source>
</evidence>
<dbReference type="Proteomes" id="UP001642260">
    <property type="component" value="Unassembled WGS sequence"/>
</dbReference>
<dbReference type="GO" id="GO:0005856">
    <property type="term" value="C:cytoskeleton"/>
    <property type="evidence" value="ECO:0007669"/>
    <property type="project" value="UniProtKB-SubCell"/>
</dbReference>
<dbReference type="PANTHER" id="PTHR19961">
    <property type="entry name" value="FIMBRIN/PLASTIN"/>
    <property type="match status" value="1"/>
</dbReference>
<evidence type="ECO:0000313" key="5">
    <source>
        <dbReference type="EMBL" id="CAH8320489.1"/>
    </source>
</evidence>
<keyword evidence="4" id="KW-0206">Cytoskeleton</keyword>
<organism evidence="5 6">
    <name type="scientific">Eruca vesicaria subsp. sativa</name>
    <name type="common">Garden rocket</name>
    <name type="synonym">Eruca sativa</name>
    <dbReference type="NCBI Taxonomy" id="29727"/>
    <lineage>
        <taxon>Eukaryota</taxon>
        <taxon>Viridiplantae</taxon>
        <taxon>Streptophyta</taxon>
        <taxon>Embryophyta</taxon>
        <taxon>Tracheophyta</taxon>
        <taxon>Spermatophyta</taxon>
        <taxon>Magnoliopsida</taxon>
        <taxon>eudicotyledons</taxon>
        <taxon>Gunneridae</taxon>
        <taxon>Pentapetalae</taxon>
        <taxon>rosids</taxon>
        <taxon>malvids</taxon>
        <taxon>Brassicales</taxon>
        <taxon>Brassicaceae</taxon>
        <taxon>Brassiceae</taxon>
        <taxon>Eruca</taxon>
    </lineage>
</organism>
<gene>
    <name evidence="5" type="ORF">ERUC_LOCUS9040</name>
</gene>
<name>A0ABC8JI80_ERUVS</name>
<evidence type="ECO:0000256" key="4">
    <source>
        <dbReference type="ARBA" id="ARBA00023212"/>
    </source>
</evidence>
<evidence type="ECO:0000256" key="1">
    <source>
        <dbReference type="ARBA" id="ARBA00004245"/>
    </source>
</evidence>